<reference evidence="1" key="1">
    <citation type="submission" date="2021-06" db="EMBL/GenBank/DDBJ databases">
        <authorList>
            <person name="Hodson N. C."/>
            <person name="Mongue J. A."/>
            <person name="Jaron S. K."/>
        </authorList>
    </citation>
    <scope>NUCLEOTIDE SEQUENCE</scope>
</reference>
<proteinExistence type="predicted"/>
<keyword evidence="2" id="KW-1185">Reference proteome</keyword>
<evidence type="ECO:0000313" key="2">
    <source>
        <dbReference type="Proteomes" id="UP000708208"/>
    </source>
</evidence>
<organism evidence="1 2">
    <name type="scientific">Allacma fusca</name>
    <dbReference type="NCBI Taxonomy" id="39272"/>
    <lineage>
        <taxon>Eukaryota</taxon>
        <taxon>Metazoa</taxon>
        <taxon>Ecdysozoa</taxon>
        <taxon>Arthropoda</taxon>
        <taxon>Hexapoda</taxon>
        <taxon>Collembola</taxon>
        <taxon>Symphypleona</taxon>
        <taxon>Sminthuridae</taxon>
        <taxon>Allacma</taxon>
    </lineage>
</organism>
<dbReference type="EMBL" id="CAJVCH010200810">
    <property type="protein sequence ID" value="CAG7730823.1"/>
    <property type="molecule type" value="Genomic_DNA"/>
</dbReference>
<name>A0A8J2K0D0_9HEXA</name>
<gene>
    <name evidence="1" type="ORF">AFUS01_LOCUS19439</name>
</gene>
<accession>A0A8J2K0D0</accession>
<protein>
    <submittedName>
        <fullName evidence="1">Uncharacterized protein</fullName>
    </submittedName>
</protein>
<sequence>NVSRDKIAALVTVYCFVIPVVLGDMNYTKFLVRLKLPTSTNSTVVLGNKHFHISSVKEIREDEKNEEIIIECA</sequence>
<evidence type="ECO:0000313" key="1">
    <source>
        <dbReference type="EMBL" id="CAG7730823.1"/>
    </source>
</evidence>
<dbReference type="AlphaFoldDB" id="A0A8J2K0D0"/>
<dbReference type="Proteomes" id="UP000708208">
    <property type="component" value="Unassembled WGS sequence"/>
</dbReference>
<comment type="caution">
    <text evidence="1">The sequence shown here is derived from an EMBL/GenBank/DDBJ whole genome shotgun (WGS) entry which is preliminary data.</text>
</comment>
<feature type="non-terminal residue" evidence="1">
    <location>
        <position position="1"/>
    </location>
</feature>